<evidence type="ECO:0000256" key="2">
    <source>
        <dbReference type="ARBA" id="ARBA00023002"/>
    </source>
</evidence>
<dbReference type="GO" id="GO:0016491">
    <property type="term" value="F:oxidoreductase activity"/>
    <property type="evidence" value="ECO:0007669"/>
    <property type="project" value="UniProtKB-KW"/>
</dbReference>
<dbReference type="EMBL" id="CP014525">
    <property type="protein sequence ID" value="AMW33905.1"/>
    <property type="molecule type" value="Genomic_DNA"/>
</dbReference>
<dbReference type="OrthoDB" id="335726at2"/>
<evidence type="ECO:0000313" key="3">
    <source>
        <dbReference type="EMBL" id="AMW33905.1"/>
    </source>
</evidence>
<dbReference type="Pfam" id="PF00106">
    <property type="entry name" value="adh_short"/>
    <property type="match status" value="1"/>
</dbReference>
<protein>
    <submittedName>
        <fullName evidence="3">Short-chain dehydrogenase</fullName>
    </submittedName>
</protein>
<keyword evidence="4" id="KW-1185">Reference proteome</keyword>
<keyword evidence="2" id="KW-0560">Oxidoreductase</keyword>
<dbReference type="AlphaFoldDB" id="A0A143DB01"/>
<dbReference type="SUPFAM" id="SSF51735">
    <property type="entry name" value="NAD(P)-binding Rossmann-fold domains"/>
    <property type="match status" value="1"/>
</dbReference>
<dbReference type="KEGG" id="hjo:AY555_00530"/>
<dbReference type="GeneID" id="53315647"/>
<comment type="similarity">
    <text evidence="1">Belongs to the short-chain dehydrogenases/reductases (SDR) family.</text>
</comment>
<evidence type="ECO:0000313" key="4">
    <source>
        <dbReference type="Proteomes" id="UP000076066"/>
    </source>
</evidence>
<dbReference type="InterPro" id="IPR002347">
    <property type="entry name" value="SDR_fam"/>
</dbReference>
<sequence length="251" mass="26764">MTKIANNPHTLITGASSGIGQALALAYAQQGHDLTLTGRNPERLEETATICRSTGASVHTSLTDVTDCDGMKALIQEADGKVPLSLVIANAGIGETSSPQTVFATNITGVMNTIMPALDVMKPRRNGQIALMASAAGFRGLPSAPAYCASKACIKVWGEGLRGALATNNIRVSVILPGFVESRITAVNPFPMPFLMPAKKAAHHIVRGLAKNKGRISFPWPVILTSWLLATLPDLWADQLTRRFPQKPRMD</sequence>
<dbReference type="Gene3D" id="3.40.50.720">
    <property type="entry name" value="NAD(P)-binding Rossmann-like Domain"/>
    <property type="match status" value="1"/>
</dbReference>
<accession>A0A143DB01</accession>
<dbReference type="STRING" id="1549855.AY555_00530"/>
<dbReference type="Proteomes" id="UP000076066">
    <property type="component" value="Chromosome"/>
</dbReference>
<proteinExistence type="inferred from homology"/>
<evidence type="ECO:0000256" key="1">
    <source>
        <dbReference type="ARBA" id="ARBA00006484"/>
    </source>
</evidence>
<dbReference type="PANTHER" id="PTHR44196">
    <property type="entry name" value="DEHYDROGENASE/REDUCTASE SDR FAMILY MEMBER 7B"/>
    <property type="match status" value="1"/>
</dbReference>
<gene>
    <name evidence="3" type="ORF">AY555_00530</name>
</gene>
<dbReference type="PANTHER" id="PTHR44196:SF1">
    <property type="entry name" value="DEHYDROGENASE_REDUCTASE SDR FAMILY MEMBER 7B"/>
    <property type="match status" value="1"/>
</dbReference>
<reference evidence="3 4" key="1">
    <citation type="submission" date="2016-02" db="EMBL/GenBank/DDBJ databases">
        <title>Complete Genome of H5569, the type strain of the newly described species Haematospirillium jordaniae.</title>
        <authorList>
            <person name="Nicholson A.C."/>
            <person name="Humrighouse B.W."/>
            <person name="Loparov V."/>
            <person name="McQuiston J.R."/>
        </authorList>
    </citation>
    <scope>NUCLEOTIDE SEQUENCE [LARGE SCALE GENOMIC DNA]</scope>
    <source>
        <strain evidence="3 4">H5569</strain>
    </source>
</reference>
<organism evidence="3 4">
    <name type="scientific">Haematospirillum jordaniae</name>
    <dbReference type="NCBI Taxonomy" id="1549855"/>
    <lineage>
        <taxon>Bacteria</taxon>
        <taxon>Pseudomonadati</taxon>
        <taxon>Pseudomonadota</taxon>
        <taxon>Alphaproteobacteria</taxon>
        <taxon>Rhodospirillales</taxon>
        <taxon>Novispirillaceae</taxon>
        <taxon>Haematospirillum</taxon>
    </lineage>
</organism>
<dbReference type="RefSeq" id="WP_066132014.1">
    <property type="nucleotide sequence ID" value="NZ_CP014525.1"/>
</dbReference>
<dbReference type="PRINTS" id="PR00081">
    <property type="entry name" value="GDHRDH"/>
</dbReference>
<dbReference type="GO" id="GO:0016020">
    <property type="term" value="C:membrane"/>
    <property type="evidence" value="ECO:0007669"/>
    <property type="project" value="TreeGrafter"/>
</dbReference>
<dbReference type="InterPro" id="IPR036291">
    <property type="entry name" value="NAD(P)-bd_dom_sf"/>
</dbReference>
<name>A0A143DB01_9PROT</name>